<organism evidence="5 6">
    <name type="scientific">Aspergillus versicolor CBS 583.65</name>
    <dbReference type="NCBI Taxonomy" id="1036611"/>
    <lineage>
        <taxon>Eukaryota</taxon>
        <taxon>Fungi</taxon>
        <taxon>Dikarya</taxon>
        <taxon>Ascomycota</taxon>
        <taxon>Pezizomycotina</taxon>
        <taxon>Eurotiomycetes</taxon>
        <taxon>Eurotiomycetidae</taxon>
        <taxon>Eurotiales</taxon>
        <taxon>Aspergillaceae</taxon>
        <taxon>Aspergillus</taxon>
        <taxon>Aspergillus subgen. Nidulantes</taxon>
    </lineage>
</organism>
<dbReference type="GeneID" id="63732812"/>
<evidence type="ECO:0000313" key="5">
    <source>
        <dbReference type="EMBL" id="OJJ01470.1"/>
    </source>
</evidence>
<evidence type="ECO:0000256" key="3">
    <source>
        <dbReference type="RuleBase" id="RU364030"/>
    </source>
</evidence>
<sequence length="118" mass="13388">MAPRSQLEITTASVQRLVKEEASYRRELEQQKERIQKLEAQDPSADENRDYLLNQERLALAETERVFPSLKQKIEETIAKLDSLLVEEGKKGAESNVEHINAAKEAIASARVAEREIA</sequence>
<dbReference type="STRING" id="1036611.A0A1L9PIW4"/>
<protein>
    <recommendedName>
        <fullName evidence="3">Tubulin-specific chaperone A</fullName>
    </recommendedName>
</protein>
<proteinExistence type="inferred from homology"/>
<evidence type="ECO:0000256" key="2">
    <source>
        <dbReference type="ARBA" id="ARBA00023186"/>
    </source>
</evidence>
<evidence type="ECO:0000256" key="4">
    <source>
        <dbReference type="SAM" id="Coils"/>
    </source>
</evidence>
<dbReference type="GO" id="GO:0007021">
    <property type="term" value="P:tubulin complex assembly"/>
    <property type="evidence" value="ECO:0007669"/>
    <property type="project" value="UniProtKB-UniRule"/>
</dbReference>
<dbReference type="GO" id="GO:0005874">
    <property type="term" value="C:microtubule"/>
    <property type="evidence" value="ECO:0007669"/>
    <property type="project" value="UniProtKB-KW"/>
</dbReference>
<keyword evidence="6" id="KW-1185">Reference proteome</keyword>
<dbReference type="PANTHER" id="PTHR21500:SF0">
    <property type="entry name" value="TUBULIN-SPECIFIC CHAPERONE A"/>
    <property type="match status" value="1"/>
</dbReference>
<dbReference type="FunFam" id="1.20.58.90:FF:000016">
    <property type="entry name" value="Tubulin-specific chaperone A"/>
    <property type="match status" value="1"/>
</dbReference>
<dbReference type="RefSeq" id="XP_040667232.1">
    <property type="nucleotide sequence ID" value="XM_040817301.1"/>
</dbReference>
<feature type="coiled-coil region" evidence="4">
    <location>
        <begin position="14"/>
        <end position="48"/>
    </location>
</feature>
<dbReference type="Pfam" id="PF02970">
    <property type="entry name" value="TBCA"/>
    <property type="match status" value="1"/>
</dbReference>
<keyword evidence="3" id="KW-0493">Microtubule</keyword>
<dbReference type="VEuPathDB" id="FungiDB:ASPVEDRAFT_82995"/>
<accession>A0A1L9PIW4</accession>
<comment type="similarity">
    <text evidence="1 3">Belongs to the TBCA family.</text>
</comment>
<gene>
    <name evidence="5" type="ORF">ASPVEDRAFT_82995</name>
</gene>
<keyword evidence="3" id="KW-0206">Cytoskeleton</keyword>
<dbReference type="Gene3D" id="1.20.58.90">
    <property type="match status" value="1"/>
</dbReference>
<dbReference type="Proteomes" id="UP000184073">
    <property type="component" value="Unassembled WGS sequence"/>
</dbReference>
<evidence type="ECO:0000256" key="1">
    <source>
        <dbReference type="ARBA" id="ARBA00006806"/>
    </source>
</evidence>
<name>A0A1L9PIW4_ASPVE</name>
<evidence type="ECO:0000313" key="6">
    <source>
        <dbReference type="Proteomes" id="UP000184073"/>
    </source>
</evidence>
<dbReference type="AlphaFoldDB" id="A0A1L9PIW4"/>
<keyword evidence="2 3" id="KW-0143">Chaperone</keyword>
<dbReference type="OrthoDB" id="296187at2759"/>
<keyword evidence="3" id="KW-0963">Cytoplasm</keyword>
<dbReference type="SUPFAM" id="SSF46988">
    <property type="entry name" value="Tubulin chaperone cofactor A"/>
    <property type="match status" value="1"/>
</dbReference>
<dbReference type="GO" id="GO:0048487">
    <property type="term" value="F:beta-tubulin binding"/>
    <property type="evidence" value="ECO:0007669"/>
    <property type="project" value="InterPro"/>
</dbReference>
<comment type="subunit">
    <text evidence="3">Supercomplex made of cofactors A to E. Cofactors A and D function by capturing and stabilizing tubulin in a quasi-native conformation. Cofactor E binds to the cofactor D-tubulin complex; interaction with cofactor C then causes the release of tubulin polypeptides that are committed to the native state.</text>
</comment>
<comment type="subcellular location">
    <subcellularLocation>
        <location evidence="3">Cytoplasm</location>
        <location evidence="3">Cytoskeleton</location>
    </subcellularLocation>
</comment>
<dbReference type="InterPro" id="IPR004226">
    <property type="entry name" value="TBCA"/>
</dbReference>
<dbReference type="GO" id="GO:0005829">
    <property type="term" value="C:cytosol"/>
    <property type="evidence" value="ECO:0007669"/>
    <property type="project" value="TreeGrafter"/>
</dbReference>
<dbReference type="EMBL" id="KV878128">
    <property type="protein sequence ID" value="OJJ01470.1"/>
    <property type="molecule type" value="Genomic_DNA"/>
</dbReference>
<keyword evidence="4" id="KW-0175">Coiled coil</keyword>
<dbReference type="GO" id="GO:0007023">
    <property type="term" value="P:post-chaperonin tubulin folding pathway"/>
    <property type="evidence" value="ECO:0007669"/>
    <property type="project" value="UniProtKB-UniRule"/>
</dbReference>
<dbReference type="InterPro" id="IPR036126">
    <property type="entry name" value="TBCA_sf"/>
</dbReference>
<dbReference type="PANTHER" id="PTHR21500">
    <property type="entry name" value="TUBULIN-SPECIFIC CHAPERONE A"/>
    <property type="match status" value="1"/>
</dbReference>
<reference evidence="6" key="1">
    <citation type="journal article" date="2017" name="Genome Biol.">
        <title>Comparative genomics reveals high biological diversity and specific adaptations in the industrially and medically important fungal genus Aspergillus.</title>
        <authorList>
            <person name="de Vries R.P."/>
            <person name="Riley R."/>
            <person name="Wiebenga A."/>
            <person name="Aguilar-Osorio G."/>
            <person name="Amillis S."/>
            <person name="Uchima C.A."/>
            <person name="Anderluh G."/>
            <person name="Asadollahi M."/>
            <person name="Askin M."/>
            <person name="Barry K."/>
            <person name="Battaglia E."/>
            <person name="Bayram O."/>
            <person name="Benocci T."/>
            <person name="Braus-Stromeyer S.A."/>
            <person name="Caldana C."/>
            <person name="Canovas D."/>
            <person name="Cerqueira G.C."/>
            <person name="Chen F."/>
            <person name="Chen W."/>
            <person name="Choi C."/>
            <person name="Clum A."/>
            <person name="Dos Santos R.A."/>
            <person name="Damasio A.R."/>
            <person name="Diallinas G."/>
            <person name="Emri T."/>
            <person name="Fekete E."/>
            <person name="Flipphi M."/>
            <person name="Freyberg S."/>
            <person name="Gallo A."/>
            <person name="Gournas C."/>
            <person name="Habgood R."/>
            <person name="Hainaut M."/>
            <person name="Harispe M.L."/>
            <person name="Henrissat B."/>
            <person name="Hilden K.S."/>
            <person name="Hope R."/>
            <person name="Hossain A."/>
            <person name="Karabika E."/>
            <person name="Karaffa L."/>
            <person name="Karanyi Z."/>
            <person name="Krasevec N."/>
            <person name="Kuo A."/>
            <person name="Kusch H."/>
            <person name="LaButti K."/>
            <person name="Lagendijk E.L."/>
            <person name="Lapidus A."/>
            <person name="Levasseur A."/>
            <person name="Lindquist E."/>
            <person name="Lipzen A."/>
            <person name="Logrieco A.F."/>
            <person name="MacCabe A."/>
            <person name="Maekelae M.R."/>
            <person name="Malavazi I."/>
            <person name="Melin P."/>
            <person name="Meyer V."/>
            <person name="Mielnichuk N."/>
            <person name="Miskei M."/>
            <person name="Molnar A.P."/>
            <person name="Mule G."/>
            <person name="Ngan C.Y."/>
            <person name="Orejas M."/>
            <person name="Orosz E."/>
            <person name="Ouedraogo J.P."/>
            <person name="Overkamp K.M."/>
            <person name="Park H.-S."/>
            <person name="Perrone G."/>
            <person name="Piumi F."/>
            <person name="Punt P.J."/>
            <person name="Ram A.F."/>
            <person name="Ramon A."/>
            <person name="Rauscher S."/>
            <person name="Record E."/>
            <person name="Riano-Pachon D.M."/>
            <person name="Robert V."/>
            <person name="Roehrig J."/>
            <person name="Ruller R."/>
            <person name="Salamov A."/>
            <person name="Salih N.S."/>
            <person name="Samson R.A."/>
            <person name="Sandor E."/>
            <person name="Sanguinetti M."/>
            <person name="Schuetze T."/>
            <person name="Sepcic K."/>
            <person name="Shelest E."/>
            <person name="Sherlock G."/>
            <person name="Sophianopoulou V."/>
            <person name="Squina F.M."/>
            <person name="Sun H."/>
            <person name="Susca A."/>
            <person name="Todd R.B."/>
            <person name="Tsang A."/>
            <person name="Unkles S.E."/>
            <person name="van de Wiele N."/>
            <person name="van Rossen-Uffink D."/>
            <person name="Oliveira J.V."/>
            <person name="Vesth T.C."/>
            <person name="Visser J."/>
            <person name="Yu J.-H."/>
            <person name="Zhou M."/>
            <person name="Andersen M.R."/>
            <person name="Archer D.B."/>
            <person name="Baker S.E."/>
            <person name="Benoit I."/>
            <person name="Brakhage A.A."/>
            <person name="Braus G.H."/>
            <person name="Fischer R."/>
            <person name="Frisvad J.C."/>
            <person name="Goldman G.H."/>
            <person name="Houbraken J."/>
            <person name="Oakley B."/>
            <person name="Pocsi I."/>
            <person name="Scazzocchio C."/>
            <person name="Seiboth B."/>
            <person name="vanKuyk P.A."/>
            <person name="Wortman J."/>
            <person name="Dyer P.S."/>
            <person name="Grigoriev I.V."/>
        </authorList>
    </citation>
    <scope>NUCLEOTIDE SEQUENCE [LARGE SCALE GENOMIC DNA]</scope>
    <source>
        <strain evidence="6">CBS 583.65</strain>
    </source>
</reference>